<reference evidence="1 2" key="1">
    <citation type="submission" date="2019-07" db="EMBL/GenBank/DDBJ databases">
        <title>Draft genome sequences of 15 bacterial species constituting the stable defined intestinal microbiota of the GM15 gnotobiotic mouse model.</title>
        <authorList>
            <person name="Elie C."/>
            <person name="Mathieu A."/>
            <person name="Saliou A."/>
            <person name="Darnaud M."/>
            <person name="Leulier F."/>
            <person name="Tamellini A."/>
        </authorList>
    </citation>
    <scope>NUCLEOTIDE SEQUENCE [LARGE SCALE GENOMIC DNA]</scope>
    <source>
        <strain evidence="2">ASF 502</strain>
    </source>
</reference>
<dbReference type="Proteomes" id="UP000474104">
    <property type="component" value="Unassembled WGS sequence"/>
</dbReference>
<evidence type="ECO:0008006" key="3">
    <source>
        <dbReference type="Google" id="ProtNLM"/>
    </source>
</evidence>
<dbReference type="OrthoDB" id="1662110at2"/>
<sequence>MSRSLRKQMLTMVNLLEKANRALKLSLKAKRINKDGIGQLLIDCQETAITMGNELETLYGEDTETVHVLEDYCESLYQMTQSLNNPEKRSAVLLDLTGQVKQARRLLSEQIPDRLEIVFLPYNSSMWDSLESVWMAAAADEDCDTYVVPIPYYDRSPDGTFSRYYYEGDKLPDYVPVTHYENYDIQNRWPDIVYIHNPYDQYNYVTSVDPRFYSYELKKCTDKLVYIPYYTSSGTISEAQGSCSACYHADYIIMQAERFRKFFDPAIPKEKLLPFGSPKFDRIIRICGNPPEPPEEWKEKLAGKKVYFYNTSLKGMLGDTKAFLKKMEYVFSCFKGREDVCLLWRPHPLFESTLDSMRAEFRPAYDLLKDYFMKYDLGICDETPDIANTIALCDAYIGDSCTSVTSLVGIAGKQLFILNNSINTMPEEDDWKGALLPGFSTAGDNSWMIAQGNKLYHSPAGDYRYRYFCNLSDYAYGDYYSQIITVGEKHYACPAYARDIVVIGKEKIEKRIVLEQGTGRGIAFDGAFGWKKYLFLIPNSYPAVVRYNTETDEIRYFDRHLDVLVQTVNGEKKNGGSCIHGNYLYLASPVDDQIWQIHAETGEERLIKIGSVQSCGCAGLISSGAELWLLPYHGSVITRWNPDSGELHEYSDYPDGLACAHIVHGYQCMETPFSTPAFCGDYVYFPPQWANMFIRLNKVTGEMIEWMPPFELPKEKKNGYYPSRAKAYFLRPSGSFTENEYLLFSVFDRKLFIINMETEEYKEIPVEFETSELREHEPGFAEHSEWLQYACEESAFNTLNDFLDGNITGNAFDKEAHVRAFRKMAANNDGTCGEKTHQYLCRQI</sequence>
<comment type="caution">
    <text evidence="1">The sequence shown here is derived from an EMBL/GenBank/DDBJ whole genome shotgun (WGS) entry which is preliminary data.</text>
</comment>
<protein>
    <recommendedName>
        <fullName evidence="3">CDP-Glycerol:Poly(Glycerophosphate) glycerophosphotransferase</fullName>
    </recommendedName>
</protein>
<organism evidence="1 2">
    <name type="scientific">Schaedlerella arabinosiphila</name>
    <dbReference type="NCBI Taxonomy" id="2044587"/>
    <lineage>
        <taxon>Bacteria</taxon>
        <taxon>Bacillati</taxon>
        <taxon>Bacillota</taxon>
        <taxon>Clostridia</taxon>
        <taxon>Lachnospirales</taxon>
        <taxon>Lachnospiraceae</taxon>
        <taxon>Schaedlerella</taxon>
    </lineage>
</organism>
<dbReference type="AlphaFoldDB" id="A0A9X5C6J3"/>
<evidence type="ECO:0000313" key="1">
    <source>
        <dbReference type="EMBL" id="NDO68702.1"/>
    </source>
</evidence>
<dbReference type="RefSeq" id="WP_004071992.1">
    <property type="nucleotide sequence ID" value="NZ_VIRB01000055.1"/>
</dbReference>
<dbReference type="SUPFAM" id="SSF63825">
    <property type="entry name" value="YWTD domain"/>
    <property type="match status" value="1"/>
</dbReference>
<name>A0A9X5C6J3_9FIRM</name>
<evidence type="ECO:0000313" key="2">
    <source>
        <dbReference type="Proteomes" id="UP000474104"/>
    </source>
</evidence>
<proteinExistence type="predicted"/>
<gene>
    <name evidence="1" type="ORF">FMM80_08420</name>
</gene>
<dbReference type="EMBL" id="VIRB01000055">
    <property type="protein sequence ID" value="NDO68702.1"/>
    <property type="molecule type" value="Genomic_DNA"/>
</dbReference>
<accession>A0A9X5C6J3</accession>